<name>A0A2P1JXH7_9CAUD</name>
<proteinExistence type="predicted"/>
<dbReference type="Proteomes" id="UP000241290">
    <property type="component" value="Genome"/>
</dbReference>
<organism evidence="1 2">
    <name type="scientific">Rhodococcus phage Finch</name>
    <dbReference type="NCBI Taxonomy" id="2094144"/>
    <lineage>
        <taxon>Viruses</taxon>
        <taxon>Duplodnaviria</taxon>
        <taxon>Heunggongvirae</taxon>
        <taxon>Uroviricota</taxon>
        <taxon>Caudoviricetes</taxon>
        <taxon>Finchvirus</taxon>
        <taxon>Finchvirus finch</taxon>
    </lineage>
</organism>
<dbReference type="EMBL" id="MG962366">
    <property type="protein sequence ID" value="AVO25051.1"/>
    <property type="molecule type" value="Genomic_DNA"/>
</dbReference>
<reference evidence="2" key="1">
    <citation type="submission" date="2018-02" db="EMBL/GenBank/DDBJ databases">
        <authorList>
            <person name="Cohen D.B."/>
            <person name="Kent A.D."/>
        </authorList>
    </citation>
    <scope>NUCLEOTIDE SEQUENCE [LARGE SCALE GENOMIC DNA]</scope>
</reference>
<evidence type="ECO:0000313" key="2">
    <source>
        <dbReference type="Proteomes" id="UP000241290"/>
    </source>
</evidence>
<sequence>MAVPAPLTHQRCVFHGATRQQNSPDGNPVWLLHTSLGDFYTEPDAALGGRVANHLEDQTDFYVGLDVVLTLKGITRRRVVEMAIAETASWNED</sequence>
<accession>A0A2P1JXH7</accession>
<gene>
    <name evidence="1" type="primary">120</name>
    <name evidence="1" type="ORF">SEA_FINCH_120</name>
</gene>
<keyword evidence="2" id="KW-1185">Reference proteome</keyword>
<dbReference type="KEGG" id="vg:64766373"/>
<dbReference type="GeneID" id="64766373"/>
<evidence type="ECO:0000313" key="1">
    <source>
        <dbReference type="EMBL" id="AVO25051.1"/>
    </source>
</evidence>
<dbReference type="RefSeq" id="YP_010059142.1">
    <property type="nucleotide sequence ID" value="NC_054724.1"/>
</dbReference>
<protein>
    <submittedName>
        <fullName evidence="1">Uncharacterized protein</fullName>
    </submittedName>
</protein>